<dbReference type="RefSeq" id="WP_189890821.1">
    <property type="nucleotide sequence ID" value="NZ_BMVN01000024.1"/>
</dbReference>
<evidence type="ECO:0000313" key="2">
    <source>
        <dbReference type="Proteomes" id="UP000653644"/>
    </source>
</evidence>
<dbReference type="Proteomes" id="UP000653644">
    <property type="component" value="Unassembled WGS sequence"/>
</dbReference>
<sequence>MTQQPQPPVPYEQTSDYRWTEAAFHLLESGSLTASVAASDNISSAVVEGVCPRCVHHFTDRRPLTAVTNGLGGSRAGVPGSGGTALVEPAGAYPPVVLDITCSCGVPHPTGPGAADASAAGGCGVSFRIELAADHGPLGGRP</sequence>
<comment type="caution">
    <text evidence="1">The sequence shown here is derived from an EMBL/GenBank/DDBJ whole genome shotgun (WGS) entry which is preliminary data.</text>
</comment>
<keyword evidence="2" id="KW-1185">Reference proteome</keyword>
<gene>
    <name evidence="1" type="ORF">GCM10010345_58040</name>
</gene>
<dbReference type="EMBL" id="BMVN01000024">
    <property type="protein sequence ID" value="GHA45972.1"/>
    <property type="molecule type" value="Genomic_DNA"/>
</dbReference>
<evidence type="ECO:0000313" key="1">
    <source>
        <dbReference type="EMBL" id="GHA45972.1"/>
    </source>
</evidence>
<proteinExistence type="predicted"/>
<protein>
    <submittedName>
        <fullName evidence="1">Uncharacterized protein</fullName>
    </submittedName>
</protein>
<accession>A0ABQ3CW07</accession>
<name>A0ABQ3CW07_9ACTN</name>
<reference evidence="2" key="1">
    <citation type="journal article" date="2019" name="Int. J. Syst. Evol. Microbiol.">
        <title>The Global Catalogue of Microorganisms (GCM) 10K type strain sequencing project: providing services to taxonomists for standard genome sequencing and annotation.</title>
        <authorList>
            <consortium name="The Broad Institute Genomics Platform"/>
            <consortium name="The Broad Institute Genome Sequencing Center for Infectious Disease"/>
            <person name="Wu L."/>
            <person name="Ma J."/>
        </authorList>
    </citation>
    <scope>NUCLEOTIDE SEQUENCE [LARGE SCALE GENOMIC DNA]</scope>
    <source>
        <strain evidence="2">JCM 4733</strain>
    </source>
</reference>
<organism evidence="1 2">
    <name type="scientific">Streptomyces canarius</name>
    <dbReference type="NCBI Taxonomy" id="285453"/>
    <lineage>
        <taxon>Bacteria</taxon>
        <taxon>Bacillati</taxon>
        <taxon>Actinomycetota</taxon>
        <taxon>Actinomycetes</taxon>
        <taxon>Kitasatosporales</taxon>
        <taxon>Streptomycetaceae</taxon>
        <taxon>Streptomyces</taxon>
    </lineage>
</organism>